<reference evidence="1 2" key="1">
    <citation type="journal article" date="2020" name="Front. Plant Sci.">
        <title>Isolation of Rhizosphere Bacteria That Improve Quality and Water Stress Tolerance in Greenhouse Ornamentals.</title>
        <authorList>
            <person name="Nordstedt N.P."/>
            <person name="Jones M.L."/>
        </authorList>
    </citation>
    <scope>NUCLEOTIDE SEQUENCE [LARGE SCALE GENOMIC DNA]</scope>
    <source>
        <strain evidence="1 2">C6C2</strain>
    </source>
</reference>
<gene>
    <name evidence="1" type="ORF">HNO84_14610</name>
</gene>
<comment type="caution">
    <text evidence="1">The sequence shown here is derived from an EMBL/GenBank/DDBJ whole genome shotgun (WGS) entry which is preliminary data.</text>
</comment>
<proteinExistence type="predicted"/>
<accession>A0ABX2LYT4</accession>
<protein>
    <submittedName>
        <fullName evidence="1">Uncharacterized protein</fullName>
    </submittedName>
</protein>
<keyword evidence="2" id="KW-1185">Reference proteome</keyword>
<dbReference type="EMBL" id="JABFMT010000014">
    <property type="protein sequence ID" value="NUU02834.1"/>
    <property type="molecule type" value="Genomic_DNA"/>
</dbReference>
<evidence type="ECO:0000313" key="2">
    <source>
        <dbReference type="Proteomes" id="UP000536746"/>
    </source>
</evidence>
<evidence type="ECO:0000313" key="1">
    <source>
        <dbReference type="EMBL" id="NUU02834.1"/>
    </source>
</evidence>
<name>A0ABX2LYT4_9BURK</name>
<dbReference type="Proteomes" id="UP000536746">
    <property type="component" value="Unassembled WGS sequence"/>
</dbReference>
<sequence length="57" mass="6605">MHTKYNESTAPMKDLMTVAPIDPSLHAALLRDRVAVRRLIEDLMEAARQRREETLQD</sequence>
<dbReference type="RefSeq" id="WP_165774428.1">
    <property type="nucleotide sequence ID" value="NZ_CP018845.1"/>
</dbReference>
<organism evidence="1 2">
    <name type="scientific">Herbaspirillum robiniae</name>
    <dbReference type="NCBI Taxonomy" id="2014887"/>
    <lineage>
        <taxon>Bacteria</taxon>
        <taxon>Pseudomonadati</taxon>
        <taxon>Pseudomonadota</taxon>
        <taxon>Betaproteobacteria</taxon>
        <taxon>Burkholderiales</taxon>
        <taxon>Oxalobacteraceae</taxon>
        <taxon>Herbaspirillum</taxon>
    </lineage>
</organism>